<sequence>MWMRGFFGPWLSTTIADLLFLIRVNALYAWNKKVVAFTSFLWLATFASGLTLIILEISQTPVMDRPPGFPLPGCLATVPPNADKALIGWIVALIATFSYFFLTFRKFMLFAMQLNVGDHRQTNLQTLASLKRLAPTMHLFFRDGAFYFTM</sequence>
<evidence type="ECO:0000256" key="1">
    <source>
        <dbReference type="SAM" id="Phobius"/>
    </source>
</evidence>
<accession>A0ABR3JCS8</accession>
<feature type="transmembrane region" description="Helical" evidence="1">
    <location>
        <begin position="34"/>
        <end position="55"/>
    </location>
</feature>
<evidence type="ECO:0000313" key="2">
    <source>
        <dbReference type="EMBL" id="KAL0952915.1"/>
    </source>
</evidence>
<feature type="transmembrane region" description="Helical" evidence="1">
    <location>
        <begin position="86"/>
        <end position="104"/>
    </location>
</feature>
<keyword evidence="1" id="KW-0472">Membrane</keyword>
<comment type="caution">
    <text evidence="2">The sequence shown here is derived from an EMBL/GenBank/DDBJ whole genome shotgun (WGS) entry which is preliminary data.</text>
</comment>
<reference evidence="3" key="1">
    <citation type="submission" date="2024-06" db="EMBL/GenBank/DDBJ databases">
        <title>Multi-omics analyses provide insights into the biosynthesis of the anticancer antibiotic pleurotin in Hohenbuehelia grisea.</title>
        <authorList>
            <person name="Weaver J.A."/>
            <person name="Alberti F."/>
        </authorList>
    </citation>
    <scope>NUCLEOTIDE SEQUENCE [LARGE SCALE GENOMIC DNA]</scope>
    <source>
        <strain evidence="3">T-177</strain>
    </source>
</reference>
<keyword evidence="1" id="KW-0812">Transmembrane</keyword>
<organism evidence="2 3">
    <name type="scientific">Hohenbuehelia grisea</name>
    <dbReference type="NCBI Taxonomy" id="104357"/>
    <lineage>
        <taxon>Eukaryota</taxon>
        <taxon>Fungi</taxon>
        <taxon>Dikarya</taxon>
        <taxon>Basidiomycota</taxon>
        <taxon>Agaricomycotina</taxon>
        <taxon>Agaricomycetes</taxon>
        <taxon>Agaricomycetidae</taxon>
        <taxon>Agaricales</taxon>
        <taxon>Pleurotineae</taxon>
        <taxon>Pleurotaceae</taxon>
        <taxon>Hohenbuehelia</taxon>
    </lineage>
</organism>
<proteinExistence type="predicted"/>
<feature type="transmembrane region" description="Helical" evidence="1">
    <location>
        <begin position="6"/>
        <end position="22"/>
    </location>
</feature>
<protein>
    <submittedName>
        <fullName evidence="2">Uncharacterized protein</fullName>
    </submittedName>
</protein>
<name>A0ABR3JCS8_9AGAR</name>
<dbReference type="EMBL" id="JASNQZ010000010">
    <property type="protein sequence ID" value="KAL0952915.1"/>
    <property type="molecule type" value="Genomic_DNA"/>
</dbReference>
<evidence type="ECO:0000313" key="3">
    <source>
        <dbReference type="Proteomes" id="UP001556367"/>
    </source>
</evidence>
<dbReference type="Proteomes" id="UP001556367">
    <property type="component" value="Unassembled WGS sequence"/>
</dbReference>
<keyword evidence="1" id="KW-1133">Transmembrane helix</keyword>
<keyword evidence="3" id="KW-1185">Reference proteome</keyword>
<gene>
    <name evidence="2" type="ORF">HGRIS_007130</name>
</gene>